<keyword evidence="2" id="KW-1185">Reference proteome</keyword>
<sequence length="333" mass="37680">MNREDSQYDSQMEGYYTQDQYDDQGYYQQEPLSQPVPIRPTTGIDPRAQTPPGYYQQNPNMQNYGQYQQMGQNNNMGFAPAFPATFQDFQGTAAAQLGVQIGQNAMQAGSVYLEQNYSRFVDIPKLKHYFNVSNSYVFNKIRLLLFPFRHKPWSRQTRQEVSGGPVDSFCPPREDINAPDLYIPVTALATYILVIGFKAGKEGFKPELLGKTASTALGVVLFEVLLLKLGCYLFSVTSDGQLLDLISYCGYKFIGIILSVVSRWLLPKSLEWVYWVVFIYTCLATGFFLLRSLRHIVLPDSSVSAANPFRKRRVNLLFGIAAIQLISCWILAA</sequence>
<dbReference type="EMBL" id="QTSX02002144">
    <property type="protein sequence ID" value="KAJ9078562.1"/>
    <property type="molecule type" value="Genomic_DNA"/>
</dbReference>
<reference evidence="1" key="1">
    <citation type="submission" date="2022-04" db="EMBL/GenBank/DDBJ databases">
        <title>Genome of the entomopathogenic fungus Entomophthora muscae.</title>
        <authorList>
            <person name="Elya C."/>
            <person name="Lovett B.R."/>
            <person name="Lee E."/>
            <person name="Macias A.M."/>
            <person name="Hajek A.E."/>
            <person name="De Bivort B.L."/>
            <person name="Kasson M.T."/>
            <person name="De Fine Licht H.H."/>
            <person name="Stajich J.E."/>
        </authorList>
    </citation>
    <scope>NUCLEOTIDE SEQUENCE</scope>
    <source>
        <strain evidence="1">Berkeley</strain>
    </source>
</reference>
<comment type="caution">
    <text evidence="1">The sequence shown here is derived from an EMBL/GenBank/DDBJ whole genome shotgun (WGS) entry which is preliminary data.</text>
</comment>
<protein>
    <submittedName>
        <fullName evidence="1">Protein transport protein yif1</fullName>
    </submittedName>
</protein>
<proteinExistence type="predicted"/>
<gene>
    <name evidence="1" type="primary">hrf1</name>
    <name evidence="1" type="ORF">DSO57_1005406</name>
</gene>
<dbReference type="Proteomes" id="UP001165960">
    <property type="component" value="Unassembled WGS sequence"/>
</dbReference>
<accession>A0ACC2TVB7</accession>
<name>A0ACC2TVB7_9FUNG</name>
<organism evidence="1 2">
    <name type="scientific">Entomophthora muscae</name>
    <dbReference type="NCBI Taxonomy" id="34485"/>
    <lineage>
        <taxon>Eukaryota</taxon>
        <taxon>Fungi</taxon>
        <taxon>Fungi incertae sedis</taxon>
        <taxon>Zoopagomycota</taxon>
        <taxon>Entomophthoromycotina</taxon>
        <taxon>Entomophthoromycetes</taxon>
        <taxon>Entomophthorales</taxon>
        <taxon>Entomophthoraceae</taxon>
        <taxon>Entomophthora</taxon>
    </lineage>
</organism>
<evidence type="ECO:0000313" key="2">
    <source>
        <dbReference type="Proteomes" id="UP001165960"/>
    </source>
</evidence>
<evidence type="ECO:0000313" key="1">
    <source>
        <dbReference type="EMBL" id="KAJ9078562.1"/>
    </source>
</evidence>